<evidence type="ECO:0000256" key="7">
    <source>
        <dbReference type="ARBA" id="ARBA00022824"/>
    </source>
</evidence>
<keyword evidence="15" id="KW-0732">Signal</keyword>
<dbReference type="PRINTS" id="PR00385">
    <property type="entry name" value="P450"/>
</dbReference>
<comment type="caution">
    <text evidence="16">The sequence shown here is derived from an EMBL/GenBank/DDBJ whole genome shotgun (WGS) entry which is preliminary data.</text>
</comment>
<evidence type="ECO:0000256" key="4">
    <source>
        <dbReference type="ARBA" id="ARBA00010617"/>
    </source>
</evidence>
<keyword evidence="9 14" id="KW-0560">Oxidoreductase</keyword>
<name>A0A226EYK4_FOLCA</name>
<comment type="similarity">
    <text evidence="4 14">Belongs to the cytochrome P450 family.</text>
</comment>
<proteinExistence type="inferred from homology"/>
<dbReference type="InterPro" id="IPR050196">
    <property type="entry name" value="Cytochrome_P450_Monoox"/>
</dbReference>
<dbReference type="SUPFAM" id="SSF48264">
    <property type="entry name" value="Cytochrome P450"/>
    <property type="match status" value="1"/>
</dbReference>
<feature type="signal peptide" evidence="15">
    <location>
        <begin position="1"/>
        <end position="22"/>
    </location>
</feature>
<evidence type="ECO:0000256" key="5">
    <source>
        <dbReference type="ARBA" id="ARBA00022617"/>
    </source>
</evidence>
<evidence type="ECO:0000256" key="14">
    <source>
        <dbReference type="RuleBase" id="RU000461"/>
    </source>
</evidence>
<dbReference type="OMA" id="RNFRMST"/>
<dbReference type="Proteomes" id="UP000198287">
    <property type="component" value="Unassembled WGS sequence"/>
</dbReference>
<evidence type="ECO:0000256" key="15">
    <source>
        <dbReference type="SAM" id="SignalP"/>
    </source>
</evidence>
<dbReference type="AlphaFoldDB" id="A0A226EYK4"/>
<dbReference type="InterPro" id="IPR001128">
    <property type="entry name" value="Cyt_P450"/>
</dbReference>
<evidence type="ECO:0000256" key="2">
    <source>
        <dbReference type="ARBA" id="ARBA00004524"/>
    </source>
</evidence>
<keyword evidence="5 13" id="KW-0349">Heme</keyword>
<evidence type="ECO:0000256" key="8">
    <source>
        <dbReference type="ARBA" id="ARBA00022848"/>
    </source>
</evidence>
<dbReference type="CDD" id="cd20628">
    <property type="entry name" value="CYP4"/>
    <property type="match status" value="1"/>
</dbReference>
<dbReference type="STRING" id="158441.A0A226EYK4"/>
<accession>A0A226EYK4</accession>
<evidence type="ECO:0000256" key="1">
    <source>
        <dbReference type="ARBA" id="ARBA00001971"/>
    </source>
</evidence>
<keyword evidence="11 14" id="KW-0503">Monooxygenase</keyword>
<evidence type="ECO:0000313" key="17">
    <source>
        <dbReference type="Proteomes" id="UP000198287"/>
    </source>
</evidence>
<dbReference type="GO" id="GO:0020037">
    <property type="term" value="F:heme binding"/>
    <property type="evidence" value="ECO:0007669"/>
    <property type="project" value="InterPro"/>
</dbReference>
<keyword evidence="6 13" id="KW-0479">Metal-binding</keyword>
<evidence type="ECO:0000256" key="12">
    <source>
        <dbReference type="ARBA" id="ARBA00023136"/>
    </source>
</evidence>
<dbReference type="InterPro" id="IPR002401">
    <property type="entry name" value="Cyt_P450_E_grp-I"/>
</dbReference>
<keyword evidence="7" id="KW-0256">Endoplasmic reticulum</keyword>
<protein>
    <submittedName>
        <fullName evidence="16">Cytochrome P450 4C1</fullName>
    </submittedName>
</protein>
<dbReference type="GO" id="GO:0004497">
    <property type="term" value="F:monooxygenase activity"/>
    <property type="evidence" value="ECO:0007669"/>
    <property type="project" value="UniProtKB-KW"/>
</dbReference>
<dbReference type="OrthoDB" id="1470350at2759"/>
<dbReference type="EMBL" id="LNIX01000001">
    <property type="protein sequence ID" value="OXA62685.1"/>
    <property type="molecule type" value="Genomic_DNA"/>
</dbReference>
<dbReference type="GO" id="GO:0016705">
    <property type="term" value="F:oxidoreductase activity, acting on paired donors, with incorporation or reduction of molecular oxygen"/>
    <property type="evidence" value="ECO:0007669"/>
    <property type="project" value="InterPro"/>
</dbReference>
<dbReference type="PANTHER" id="PTHR24291">
    <property type="entry name" value="CYTOCHROME P450 FAMILY 4"/>
    <property type="match status" value="1"/>
</dbReference>
<evidence type="ECO:0000313" key="16">
    <source>
        <dbReference type="EMBL" id="OXA62685.1"/>
    </source>
</evidence>
<organism evidence="16 17">
    <name type="scientific">Folsomia candida</name>
    <name type="common">Springtail</name>
    <dbReference type="NCBI Taxonomy" id="158441"/>
    <lineage>
        <taxon>Eukaryota</taxon>
        <taxon>Metazoa</taxon>
        <taxon>Ecdysozoa</taxon>
        <taxon>Arthropoda</taxon>
        <taxon>Hexapoda</taxon>
        <taxon>Collembola</taxon>
        <taxon>Entomobryomorpha</taxon>
        <taxon>Isotomoidea</taxon>
        <taxon>Isotomidae</taxon>
        <taxon>Proisotominae</taxon>
        <taxon>Folsomia</taxon>
    </lineage>
</organism>
<feature type="binding site" description="axial binding residue" evidence="13">
    <location>
        <position position="453"/>
    </location>
    <ligand>
        <name>heme</name>
        <dbReference type="ChEBI" id="CHEBI:30413"/>
    </ligand>
    <ligandPart>
        <name>Fe</name>
        <dbReference type="ChEBI" id="CHEBI:18248"/>
    </ligandPart>
</feature>
<dbReference type="GO" id="GO:0005506">
    <property type="term" value="F:iron ion binding"/>
    <property type="evidence" value="ECO:0007669"/>
    <property type="project" value="InterPro"/>
</dbReference>
<dbReference type="GO" id="GO:0005789">
    <property type="term" value="C:endoplasmic reticulum membrane"/>
    <property type="evidence" value="ECO:0007669"/>
    <property type="project" value="UniProtKB-SubCell"/>
</dbReference>
<dbReference type="Gene3D" id="1.10.630.10">
    <property type="entry name" value="Cytochrome P450"/>
    <property type="match status" value="1"/>
</dbReference>
<dbReference type="InterPro" id="IPR036396">
    <property type="entry name" value="Cyt_P450_sf"/>
</dbReference>
<evidence type="ECO:0000256" key="3">
    <source>
        <dbReference type="ARBA" id="ARBA00004586"/>
    </source>
</evidence>
<keyword evidence="12" id="KW-0472">Membrane</keyword>
<dbReference type="PRINTS" id="PR00463">
    <property type="entry name" value="EP450I"/>
</dbReference>
<evidence type="ECO:0000256" key="6">
    <source>
        <dbReference type="ARBA" id="ARBA00022723"/>
    </source>
</evidence>
<evidence type="ECO:0000256" key="9">
    <source>
        <dbReference type="ARBA" id="ARBA00023002"/>
    </source>
</evidence>
<dbReference type="PROSITE" id="PS00086">
    <property type="entry name" value="CYTOCHROME_P450"/>
    <property type="match status" value="1"/>
</dbReference>
<keyword evidence="17" id="KW-1185">Reference proteome</keyword>
<dbReference type="PANTHER" id="PTHR24291:SF189">
    <property type="entry name" value="CYTOCHROME P450 4C3-RELATED"/>
    <property type="match status" value="1"/>
</dbReference>
<dbReference type="InterPro" id="IPR017972">
    <property type="entry name" value="Cyt_P450_CS"/>
</dbReference>
<evidence type="ECO:0000256" key="10">
    <source>
        <dbReference type="ARBA" id="ARBA00023004"/>
    </source>
</evidence>
<evidence type="ECO:0000256" key="11">
    <source>
        <dbReference type="ARBA" id="ARBA00023033"/>
    </source>
</evidence>
<sequence length="506" mass="56861">MENFGLSMLLAILALICGISYACMTLTRKARLLARFPCPGKFPIVGSIPYIFGPIDDAAILFENLINKFGRRVVLWLGPNPLALVILADADGAQKILSSVNYDKGSFYSHFKWLLGKGLITSDGQLWKDDRKLLGPSFKYQKLTGFLPIFNKHSKTLVEILTRTQNQTTNVYPRLARATMDFIKESAFSQDSNFQINDDNFLAATRMALDSFRLRLAIPPLTLVPIIWDRFGLGKQDKVCSELINQAMSKAIEKRKIALALEEKSGMSGADVNYPIQKPFIDVLLDSKSEKDIIAHIVTIFGAGFETTASGMNYTLFLLASNPSAQEKVHLELDSIFGGDINRDVTLNDLSDMKYLEMCIKEALRIFPPVPLVSRNAQEDIHLSAVMSLIVNVYDGEIIPKGAQVMVFIREILQDPKHYPDPDVFNPDRFLPEECAARHPYAYIPFSAGPRNCIGMKYAWIQMKTCLAHILRRFRVSTSQKREDISLIYGLTLDVKPQLEIVLTPK</sequence>
<feature type="chain" id="PRO_5012578792" evidence="15">
    <location>
        <begin position="23"/>
        <end position="506"/>
    </location>
</feature>
<reference evidence="16 17" key="1">
    <citation type="submission" date="2015-12" db="EMBL/GenBank/DDBJ databases">
        <title>The genome of Folsomia candida.</title>
        <authorList>
            <person name="Faddeeva A."/>
            <person name="Derks M.F."/>
            <person name="Anvar Y."/>
            <person name="Smit S."/>
            <person name="Van Straalen N."/>
            <person name="Roelofs D."/>
        </authorList>
    </citation>
    <scope>NUCLEOTIDE SEQUENCE [LARGE SCALE GENOMIC DNA]</scope>
    <source>
        <strain evidence="16 17">VU population</strain>
        <tissue evidence="16">Whole body</tissue>
    </source>
</reference>
<comment type="subcellular location">
    <subcellularLocation>
        <location evidence="3">Endoplasmic reticulum membrane</location>
    </subcellularLocation>
    <subcellularLocation>
        <location evidence="2">Microsome membrane</location>
    </subcellularLocation>
</comment>
<gene>
    <name evidence="16" type="ORF">Fcan01_00290</name>
</gene>
<comment type="cofactor">
    <cofactor evidence="1 13">
        <name>heme</name>
        <dbReference type="ChEBI" id="CHEBI:30413"/>
    </cofactor>
</comment>
<evidence type="ECO:0000256" key="13">
    <source>
        <dbReference type="PIRSR" id="PIRSR602401-1"/>
    </source>
</evidence>
<keyword evidence="8" id="KW-0492">Microsome</keyword>
<keyword evidence="10 13" id="KW-0408">Iron</keyword>
<dbReference type="Pfam" id="PF00067">
    <property type="entry name" value="p450"/>
    <property type="match status" value="1"/>
</dbReference>